<dbReference type="PROSITE" id="PS50157">
    <property type="entry name" value="ZINC_FINGER_C2H2_2"/>
    <property type="match status" value="2"/>
</dbReference>
<organism evidence="11 12">
    <name type="scientific">Wuchereria bancrofti</name>
    <dbReference type="NCBI Taxonomy" id="6293"/>
    <lineage>
        <taxon>Eukaryota</taxon>
        <taxon>Metazoa</taxon>
        <taxon>Ecdysozoa</taxon>
        <taxon>Nematoda</taxon>
        <taxon>Chromadorea</taxon>
        <taxon>Rhabditida</taxon>
        <taxon>Spirurina</taxon>
        <taxon>Spiruromorpha</taxon>
        <taxon>Filarioidea</taxon>
        <taxon>Onchocercidae</taxon>
        <taxon>Wuchereria</taxon>
    </lineage>
</organism>
<evidence type="ECO:0000256" key="9">
    <source>
        <dbReference type="PROSITE-ProRule" id="PRU00042"/>
    </source>
</evidence>
<evidence type="ECO:0000256" key="2">
    <source>
        <dbReference type="ARBA" id="ARBA00022723"/>
    </source>
</evidence>
<dbReference type="FunFam" id="3.30.160.60:FF:000145">
    <property type="entry name" value="Zinc finger protein 574"/>
    <property type="match status" value="1"/>
</dbReference>
<evidence type="ECO:0000256" key="8">
    <source>
        <dbReference type="ARBA" id="ARBA00023242"/>
    </source>
</evidence>
<feature type="domain" description="C2H2-type" evidence="10">
    <location>
        <begin position="45"/>
        <end position="72"/>
    </location>
</feature>
<evidence type="ECO:0000259" key="10">
    <source>
        <dbReference type="PROSITE" id="PS50157"/>
    </source>
</evidence>
<protein>
    <recommendedName>
        <fullName evidence="10">C2H2-type domain-containing protein</fullName>
    </recommendedName>
</protein>
<dbReference type="FunFam" id="3.30.160.60:FF:001289">
    <property type="entry name" value="Zinc finger protein 574"/>
    <property type="match status" value="1"/>
</dbReference>
<dbReference type="PANTHER" id="PTHR16515:SF49">
    <property type="entry name" value="GASTRULA ZINC FINGER PROTEIN XLCGF49.1-LIKE-RELATED"/>
    <property type="match status" value="1"/>
</dbReference>
<dbReference type="Proteomes" id="UP000004810">
    <property type="component" value="Unassembled WGS sequence"/>
</dbReference>
<keyword evidence="2" id="KW-0479">Metal-binding</keyword>
<dbReference type="InterPro" id="IPR050331">
    <property type="entry name" value="Zinc_finger"/>
</dbReference>
<dbReference type="SMART" id="SM00355">
    <property type="entry name" value="ZnF_C2H2"/>
    <property type="match status" value="2"/>
</dbReference>
<name>J9EBP9_WUCBA</name>
<dbReference type="SUPFAM" id="SSF57667">
    <property type="entry name" value="beta-beta-alpha zinc fingers"/>
    <property type="match status" value="1"/>
</dbReference>
<keyword evidence="8" id="KW-0539">Nucleus</keyword>
<evidence type="ECO:0000256" key="1">
    <source>
        <dbReference type="ARBA" id="ARBA00004123"/>
    </source>
</evidence>
<dbReference type="GO" id="GO:0005634">
    <property type="term" value="C:nucleus"/>
    <property type="evidence" value="ECO:0007669"/>
    <property type="project" value="UniProtKB-SubCell"/>
</dbReference>
<evidence type="ECO:0000256" key="4">
    <source>
        <dbReference type="ARBA" id="ARBA00022771"/>
    </source>
</evidence>
<reference evidence="12" key="1">
    <citation type="submission" date="2012-08" db="EMBL/GenBank/DDBJ databases">
        <title>The Genome Sequence of Wuchereria bancrofti.</title>
        <authorList>
            <person name="Nutman T.B."/>
            <person name="Fink D.L."/>
            <person name="Russ C."/>
            <person name="Young S."/>
            <person name="Zeng Q."/>
            <person name="Koehrsen M."/>
            <person name="Alvarado L."/>
            <person name="Berlin A."/>
            <person name="Chapman S.B."/>
            <person name="Chen Z."/>
            <person name="Freedman E."/>
            <person name="Gellesch M."/>
            <person name="Goldberg J."/>
            <person name="Griggs A."/>
            <person name="Gujja S."/>
            <person name="Heilman E.R."/>
            <person name="Heiman D."/>
            <person name="Hepburn T."/>
            <person name="Howarth C."/>
            <person name="Jen D."/>
            <person name="Larson L."/>
            <person name="Lewis B."/>
            <person name="Mehta T."/>
            <person name="Park D."/>
            <person name="Pearson M."/>
            <person name="Roberts A."/>
            <person name="Saif S."/>
            <person name="Shea T."/>
            <person name="Shenoy N."/>
            <person name="Sisk P."/>
            <person name="Stolte C."/>
            <person name="Sykes S."/>
            <person name="Walk T."/>
            <person name="White J."/>
            <person name="Yandava C."/>
            <person name="Haas B."/>
            <person name="Henn M.R."/>
            <person name="Nusbaum C."/>
            <person name="Birren B."/>
        </authorList>
    </citation>
    <scope>NUCLEOTIDE SEQUENCE [LARGE SCALE GENOMIC DNA]</scope>
    <source>
        <strain evidence="12">NA</strain>
    </source>
</reference>
<dbReference type="EMBL" id="ADBV01012189">
    <property type="protein sequence ID" value="EJW74462.1"/>
    <property type="molecule type" value="Genomic_DNA"/>
</dbReference>
<dbReference type="AlphaFoldDB" id="J9EBP9"/>
<keyword evidence="6" id="KW-0805">Transcription regulation</keyword>
<dbReference type="PANTHER" id="PTHR16515">
    <property type="entry name" value="PR DOMAIN ZINC FINGER PROTEIN"/>
    <property type="match status" value="1"/>
</dbReference>
<dbReference type="Pfam" id="PF00096">
    <property type="entry name" value="zf-C2H2"/>
    <property type="match status" value="2"/>
</dbReference>
<dbReference type="InterPro" id="IPR036236">
    <property type="entry name" value="Znf_C2H2_sf"/>
</dbReference>
<dbReference type="GO" id="GO:0006357">
    <property type="term" value="P:regulation of transcription by RNA polymerase II"/>
    <property type="evidence" value="ECO:0007669"/>
    <property type="project" value="UniProtKB-ARBA"/>
</dbReference>
<dbReference type="Gene3D" id="3.30.160.60">
    <property type="entry name" value="Classic Zinc Finger"/>
    <property type="match status" value="2"/>
</dbReference>
<evidence type="ECO:0000256" key="6">
    <source>
        <dbReference type="ARBA" id="ARBA00023015"/>
    </source>
</evidence>
<feature type="domain" description="C2H2-type" evidence="10">
    <location>
        <begin position="17"/>
        <end position="44"/>
    </location>
</feature>
<dbReference type="GO" id="GO:0008270">
    <property type="term" value="F:zinc ion binding"/>
    <property type="evidence" value="ECO:0007669"/>
    <property type="project" value="UniProtKB-KW"/>
</dbReference>
<dbReference type="PROSITE" id="PS00028">
    <property type="entry name" value="ZINC_FINGER_C2H2_1"/>
    <property type="match status" value="2"/>
</dbReference>
<evidence type="ECO:0000256" key="5">
    <source>
        <dbReference type="ARBA" id="ARBA00022833"/>
    </source>
</evidence>
<keyword evidence="3" id="KW-0677">Repeat</keyword>
<comment type="subcellular location">
    <subcellularLocation>
        <location evidence="1">Nucleus</location>
    </subcellularLocation>
</comment>
<keyword evidence="5" id="KW-0862">Zinc</keyword>
<comment type="caution">
    <text evidence="11">The sequence shown here is derived from an EMBL/GenBank/DDBJ whole genome shotgun (WGS) entry which is preliminary data.</text>
</comment>
<evidence type="ECO:0000256" key="7">
    <source>
        <dbReference type="ARBA" id="ARBA00023163"/>
    </source>
</evidence>
<proteinExistence type="predicted"/>
<feature type="non-terminal residue" evidence="11">
    <location>
        <position position="86"/>
    </location>
</feature>
<keyword evidence="4 9" id="KW-0863">Zinc-finger</keyword>
<sequence length="86" mass="10017">MKRNKRKRESYRGDGAHKCEVCSKTFKKKFELIRHYVVHTKERRFVCEICGKRFSQKASLGQHALTHNASTAQNHKCSLCDATFSQ</sequence>
<dbReference type="InterPro" id="IPR013087">
    <property type="entry name" value="Znf_C2H2_type"/>
</dbReference>
<keyword evidence="7" id="KW-0804">Transcription</keyword>
<evidence type="ECO:0000313" key="12">
    <source>
        <dbReference type="Proteomes" id="UP000004810"/>
    </source>
</evidence>
<evidence type="ECO:0000256" key="3">
    <source>
        <dbReference type="ARBA" id="ARBA00022737"/>
    </source>
</evidence>
<gene>
    <name evidence="11" type="ORF">WUBG_14629</name>
</gene>
<accession>J9EBP9</accession>
<evidence type="ECO:0000313" key="11">
    <source>
        <dbReference type="EMBL" id="EJW74462.1"/>
    </source>
</evidence>